<comment type="similarity">
    <text evidence="1">Belongs to the aldehyde dehydrogenase family.</text>
</comment>
<keyword evidence="2" id="KW-0520">NAD</keyword>
<dbReference type="EMBL" id="CAJOBJ010129034">
    <property type="protein sequence ID" value="CAF4712845.1"/>
    <property type="molecule type" value="Genomic_DNA"/>
</dbReference>
<proteinExistence type="inferred from homology"/>
<name>A0A8S2ZUT7_9BILA</name>
<dbReference type="GO" id="GO:0016620">
    <property type="term" value="F:oxidoreductase activity, acting on the aldehyde or oxo group of donors, NAD or NADP as acceptor"/>
    <property type="evidence" value="ECO:0007669"/>
    <property type="project" value="InterPro"/>
</dbReference>
<dbReference type="Proteomes" id="UP000681967">
    <property type="component" value="Unassembled WGS sequence"/>
</dbReference>
<reference evidence="4" key="1">
    <citation type="submission" date="2021-02" db="EMBL/GenBank/DDBJ databases">
        <authorList>
            <person name="Nowell W R."/>
        </authorList>
    </citation>
    <scope>NUCLEOTIDE SEQUENCE</scope>
</reference>
<feature type="non-terminal residue" evidence="4">
    <location>
        <position position="1"/>
    </location>
</feature>
<evidence type="ECO:0000256" key="1">
    <source>
        <dbReference type="ARBA" id="ARBA00009986"/>
    </source>
</evidence>
<dbReference type="InterPro" id="IPR016161">
    <property type="entry name" value="Ald_DH/histidinol_DH"/>
</dbReference>
<evidence type="ECO:0000256" key="2">
    <source>
        <dbReference type="ARBA" id="ARBA00023027"/>
    </source>
</evidence>
<evidence type="ECO:0000313" key="4">
    <source>
        <dbReference type="EMBL" id="CAF4663635.1"/>
    </source>
</evidence>
<dbReference type="Pfam" id="PF00171">
    <property type="entry name" value="Aldedh"/>
    <property type="match status" value="1"/>
</dbReference>
<dbReference type="PANTHER" id="PTHR43720">
    <property type="entry name" value="2-AMINOMUCONIC SEMIALDEHYDE DEHYDROGENASE"/>
    <property type="match status" value="1"/>
</dbReference>
<accession>A0A8S2ZUT7</accession>
<sequence length="49" mass="5468">CGTVWINGWMLRDLRMPFGGVKDSGMGREGYPYSEDVFTEIKTVGINIA</sequence>
<dbReference type="SUPFAM" id="SSF53720">
    <property type="entry name" value="ALDH-like"/>
    <property type="match status" value="1"/>
</dbReference>
<dbReference type="EMBL" id="CAJOBH010111484">
    <property type="protein sequence ID" value="CAF4663635.1"/>
    <property type="molecule type" value="Genomic_DNA"/>
</dbReference>
<gene>
    <name evidence="4" type="ORF">BYL167_LOCUS42689</name>
    <name evidence="5" type="ORF">GIL414_LOCUS43520</name>
</gene>
<feature type="domain" description="Aldehyde dehydrogenase" evidence="3">
    <location>
        <begin position="1"/>
        <end position="44"/>
    </location>
</feature>
<evidence type="ECO:0000259" key="3">
    <source>
        <dbReference type="Pfam" id="PF00171"/>
    </source>
</evidence>
<organism evidence="4 6">
    <name type="scientific">Rotaria magnacalcarata</name>
    <dbReference type="NCBI Taxonomy" id="392030"/>
    <lineage>
        <taxon>Eukaryota</taxon>
        <taxon>Metazoa</taxon>
        <taxon>Spiralia</taxon>
        <taxon>Gnathifera</taxon>
        <taxon>Rotifera</taxon>
        <taxon>Eurotatoria</taxon>
        <taxon>Bdelloidea</taxon>
        <taxon>Philodinida</taxon>
        <taxon>Philodinidae</taxon>
        <taxon>Rotaria</taxon>
    </lineage>
</organism>
<dbReference type="InterPro" id="IPR016163">
    <property type="entry name" value="Ald_DH_C"/>
</dbReference>
<comment type="caution">
    <text evidence="4">The sequence shown here is derived from an EMBL/GenBank/DDBJ whole genome shotgun (WGS) entry which is preliminary data.</text>
</comment>
<dbReference type="Gene3D" id="3.40.309.10">
    <property type="entry name" value="Aldehyde Dehydrogenase, Chain A, domain 2"/>
    <property type="match status" value="1"/>
</dbReference>
<dbReference type="InterPro" id="IPR015590">
    <property type="entry name" value="Aldehyde_DH_dom"/>
</dbReference>
<protein>
    <recommendedName>
        <fullName evidence="3">Aldehyde dehydrogenase domain-containing protein</fullName>
    </recommendedName>
</protein>
<evidence type="ECO:0000313" key="6">
    <source>
        <dbReference type="Proteomes" id="UP000681967"/>
    </source>
</evidence>
<evidence type="ECO:0000313" key="5">
    <source>
        <dbReference type="EMBL" id="CAF4712845.1"/>
    </source>
</evidence>
<dbReference type="PANTHER" id="PTHR43720:SF2">
    <property type="entry name" value="2-AMINOMUCONIC SEMIALDEHYDE DEHYDROGENASE"/>
    <property type="match status" value="1"/>
</dbReference>
<dbReference type="Proteomes" id="UP000681720">
    <property type="component" value="Unassembled WGS sequence"/>
</dbReference>
<dbReference type="AlphaFoldDB" id="A0A8S2ZUT7"/>